<feature type="domain" description="Uracil-DNA glycosylase-like" evidence="13">
    <location>
        <begin position="128"/>
        <end position="278"/>
    </location>
</feature>
<feature type="region of interest" description="Disordered" evidence="12">
    <location>
        <begin position="47"/>
        <end position="67"/>
    </location>
</feature>
<dbReference type="SMART" id="SM00987">
    <property type="entry name" value="UreE_C"/>
    <property type="match status" value="1"/>
</dbReference>
<keyword evidence="8" id="KW-0378">Hydrolase</keyword>
<evidence type="ECO:0000256" key="9">
    <source>
        <dbReference type="ARBA" id="ARBA00023004"/>
    </source>
</evidence>
<evidence type="ECO:0000256" key="1">
    <source>
        <dbReference type="ARBA" id="ARBA00001400"/>
    </source>
</evidence>
<protein>
    <recommendedName>
        <fullName evidence="4">Type-4 uracil-DNA glycosylase</fullName>
        <ecNumber evidence="3">3.2.2.27</ecNumber>
    </recommendedName>
</protein>
<evidence type="ECO:0000256" key="10">
    <source>
        <dbReference type="ARBA" id="ARBA00023014"/>
    </source>
</evidence>
<evidence type="ECO:0000256" key="11">
    <source>
        <dbReference type="ARBA" id="ARBA00023204"/>
    </source>
</evidence>
<dbReference type="PANTHER" id="PTHR33693">
    <property type="entry name" value="TYPE-5 URACIL-DNA GLYCOSYLASE"/>
    <property type="match status" value="1"/>
</dbReference>
<dbReference type="GO" id="GO:0051539">
    <property type="term" value="F:4 iron, 4 sulfur cluster binding"/>
    <property type="evidence" value="ECO:0007669"/>
    <property type="project" value="UniProtKB-KW"/>
</dbReference>
<dbReference type="Gene3D" id="3.40.470.10">
    <property type="entry name" value="Uracil-DNA glycosylase-like domain"/>
    <property type="match status" value="1"/>
</dbReference>
<gene>
    <name evidence="14" type="ORF">M8523_06690</name>
</gene>
<comment type="catalytic activity">
    <reaction evidence="1">
        <text>Hydrolyzes single-stranded DNA or mismatched double-stranded DNA and polynucleotides, releasing free uracil.</text>
        <dbReference type="EC" id="3.2.2.27"/>
    </reaction>
</comment>
<evidence type="ECO:0000256" key="5">
    <source>
        <dbReference type="ARBA" id="ARBA00022485"/>
    </source>
</evidence>
<dbReference type="AlphaFoldDB" id="A0AA41YSE3"/>
<dbReference type="GO" id="GO:0006281">
    <property type="term" value="P:DNA repair"/>
    <property type="evidence" value="ECO:0007669"/>
    <property type="project" value="UniProtKB-KW"/>
</dbReference>
<dbReference type="EMBL" id="JAMOIM010000003">
    <property type="protein sequence ID" value="MCW6507709.1"/>
    <property type="molecule type" value="Genomic_DNA"/>
</dbReference>
<organism evidence="14 15">
    <name type="scientific">Lichenifustis flavocetrariae</name>
    <dbReference type="NCBI Taxonomy" id="2949735"/>
    <lineage>
        <taxon>Bacteria</taxon>
        <taxon>Pseudomonadati</taxon>
        <taxon>Pseudomonadota</taxon>
        <taxon>Alphaproteobacteria</taxon>
        <taxon>Hyphomicrobiales</taxon>
        <taxon>Lichenihabitantaceae</taxon>
        <taxon>Lichenifustis</taxon>
    </lineage>
</organism>
<dbReference type="GO" id="GO:0046872">
    <property type="term" value="F:metal ion binding"/>
    <property type="evidence" value="ECO:0007669"/>
    <property type="project" value="UniProtKB-KW"/>
</dbReference>
<evidence type="ECO:0000256" key="3">
    <source>
        <dbReference type="ARBA" id="ARBA00012030"/>
    </source>
</evidence>
<dbReference type="PANTHER" id="PTHR33693:SF1">
    <property type="entry name" value="TYPE-4 URACIL-DNA GLYCOSYLASE"/>
    <property type="match status" value="1"/>
</dbReference>
<dbReference type="CDD" id="cd10030">
    <property type="entry name" value="UDG-F4_TTUDGA_SPO1dp_like"/>
    <property type="match status" value="1"/>
</dbReference>
<evidence type="ECO:0000313" key="15">
    <source>
        <dbReference type="Proteomes" id="UP001165667"/>
    </source>
</evidence>
<dbReference type="SMART" id="SM00986">
    <property type="entry name" value="UDG"/>
    <property type="match status" value="1"/>
</dbReference>
<keyword evidence="10" id="KW-0411">Iron-sulfur</keyword>
<evidence type="ECO:0000256" key="6">
    <source>
        <dbReference type="ARBA" id="ARBA00022723"/>
    </source>
</evidence>
<evidence type="ECO:0000259" key="13">
    <source>
        <dbReference type="SMART" id="SM00986"/>
    </source>
</evidence>
<evidence type="ECO:0000313" key="14">
    <source>
        <dbReference type="EMBL" id="MCW6507709.1"/>
    </source>
</evidence>
<keyword evidence="7" id="KW-0227">DNA damage</keyword>
<evidence type="ECO:0000256" key="12">
    <source>
        <dbReference type="SAM" id="MobiDB-lite"/>
    </source>
</evidence>
<dbReference type="InterPro" id="IPR036895">
    <property type="entry name" value="Uracil-DNA_glycosylase-like_sf"/>
</dbReference>
<reference evidence="14" key="1">
    <citation type="submission" date="2022-05" db="EMBL/GenBank/DDBJ databases">
        <authorList>
            <person name="Pankratov T."/>
        </authorList>
    </citation>
    <scope>NUCLEOTIDE SEQUENCE</scope>
    <source>
        <strain evidence="14">BP6-180914</strain>
    </source>
</reference>
<dbReference type="SUPFAM" id="SSF52141">
    <property type="entry name" value="Uracil-DNA glycosylase-like"/>
    <property type="match status" value="1"/>
</dbReference>
<proteinExistence type="inferred from homology"/>
<keyword evidence="5" id="KW-0004">4Fe-4S</keyword>
<sequence>MTDHDGPTRGDAIEILRWYAEMGIDAVVDATPHDRFAEHRAALSLREAGSASNPQAPARPALTAARPAVAPVSGAPSLFPDAAAGSTTEAAQSAREAAASARTLDELRAALESFDSCALRATATRLVFADGNPAADIMAVGEAPGADEDRSGVPFVGRSGQLFDRMLKAIGLDRTQVYIANVIPWRPPGNRTPTPQEIAICLPFIARQIELVGPRYLLCLGGSAAQTLLGTKDGILRARGRWSDYALPSHTARAMPMLHPAYLLRQPAHKKLAWRDLLALKLVRDAAMGNG</sequence>
<dbReference type="NCBIfam" id="TIGR00758">
    <property type="entry name" value="UDG_fam4"/>
    <property type="match status" value="1"/>
</dbReference>
<comment type="caution">
    <text evidence="14">The sequence shown here is derived from an EMBL/GenBank/DDBJ whole genome shotgun (WGS) entry which is preliminary data.</text>
</comment>
<evidence type="ECO:0000256" key="7">
    <source>
        <dbReference type="ARBA" id="ARBA00022763"/>
    </source>
</evidence>
<dbReference type="Pfam" id="PF03167">
    <property type="entry name" value="UDG"/>
    <property type="match status" value="1"/>
</dbReference>
<keyword evidence="11" id="KW-0234">DNA repair</keyword>
<evidence type="ECO:0000256" key="4">
    <source>
        <dbReference type="ARBA" id="ARBA00019403"/>
    </source>
</evidence>
<dbReference type="Proteomes" id="UP001165667">
    <property type="component" value="Unassembled WGS sequence"/>
</dbReference>
<dbReference type="InterPro" id="IPR051536">
    <property type="entry name" value="UDG_Type-4/5"/>
</dbReference>
<dbReference type="InterPro" id="IPR005122">
    <property type="entry name" value="Uracil-DNA_glycosylase-like"/>
</dbReference>
<feature type="compositionally biased region" description="Low complexity" evidence="12">
    <location>
        <begin position="54"/>
        <end position="67"/>
    </location>
</feature>
<keyword evidence="9" id="KW-0408">Iron</keyword>
<accession>A0AA41YSE3</accession>
<evidence type="ECO:0000256" key="2">
    <source>
        <dbReference type="ARBA" id="ARBA00006521"/>
    </source>
</evidence>
<evidence type="ECO:0000256" key="8">
    <source>
        <dbReference type="ARBA" id="ARBA00022801"/>
    </source>
</evidence>
<dbReference type="GO" id="GO:0004844">
    <property type="term" value="F:uracil DNA N-glycosylase activity"/>
    <property type="evidence" value="ECO:0007669"/>
    <property type="project" value="UniProtKB-EC"/>
</dbReference>
<name>A0AA41YSE3_9HYPH</name>
<comment type="similarity">
    <text evidence="2">Belongs to the uracil-DNA glycosylase (UDG) superfamily. Type 4 (UDGa) family.</text>
</comment>
<keyword evidence="6" id="KW-0479">Metal-binding</keyword>
<keyword evidence="15" id="KW-1185">Reference proteome</keyword>
<dbReference type="InterPro" id="IPR005273">
    <property type="entry name" value="Ura-DNA_glyco_family4"/>
</dbReference>
<dbReference type="RefSeq" id="WP_282584070.1">
    <property type="nucleotide sequence ID" value="NZ_JAMOIM010000003.1"/>
</dbReference>
<dbReference type="EC" id="3.2.2.27" evidence="3"/>